<evidence type="ECO:0000313" key="11">
    <source>
        <dbReference type="Proteomes" id="UP001159428"/>
    </source>
</evidence>
<evidence type="ECO:0000313" key="10">
    <source>
        <dbReference type="EMBL" id="CAH3126180.1"/>
    </source>
</evidence>
<name>A0AAU9WUJ5_9CNID</name>
<dbReference type="InterPro" id="IPR016186">
    <property type="entry name" value="C-type_lectin-like/link_sf"/>
</dbReference>
<keyword evidence="11" id="KW-1185">Reference proteome</keyword>
<dbReference type="InterPro" id="IPR000742">
    <property type="entry name" value="EGF"/>
</dbReference>
<protein>
    <recommendedName>
        <fullName evidence="12">C-type lectin domain-containing protein</fullName>
    </recommendedName>
</protein>
<dbReference type="FunFam" id="3.10.100.10:FF:000001">
    <property type="entry name" value="Hyaluronan proteoglycan link protein 1"/>
    <property type="match status" value="1"/>
</dbReference>
<evidence type="ECO:0000259" key="8">
    <source>
        <dbReference type="PROSITE" id="PS50948"/>
    </source>
</evidence>
<dbReference type="GO" id="GO:0007155">
    <property type="term" value="P:cell adhesion"/>
    <property type="evidence" value="ECO:0007669"/>
    <property type="project" value="InterPro"/>
</dbReference>
<dbReference type="PROSITE" id="PS50026">
    <property type="entry name" value="EGF_3"/>
    <property type="match status" value="1"/>
</dbReference>
<proteinExistence type="predicted"/>
<dbReference type="AlphaFoldDB" id="A0AAU9WUJ5"/>
<dbReference type="GO" id="GO:0005540">
    <property type="term" value="F:hyaluronic acid binding"/>
    <property type="evidence" value="ECO:0007669"/>
    <property type="project" value="InterPro"/>
</dbReference>
<dbReference type="InterPro" id="IPR016187">
    <property type="entry name" value="CTDL_fold"/>
</dbReference>
<comment type="subcellular location">
    <subcellularLocation>
        <location evidence="1">Membrane</location>
    </subcellularLocation>
</comment>
<evidence type="ECO:0000256" key="4">
    <source>
        <dbReference type="ARBA" id="ARBA00023180"/>
    </source>
</evidence>
<feature type="transmembrane region" description="Helical" evidence="6">
    <location>
        <begin position="12"/>
        <end position="30"/>
    </location>
</feature>
<dbReference type="InterPro" id="IPR000538">
    <property type="entry name" value="Link_dom"/>
</dbReference>
<dbReference type="PROSITE" id="PS01241">
    <property type="entry name" value="LINK_1"/>
    <property type="match status" value="1"/>
</dbReference>
<dbReference type="SMART" id="SM00445">
    <property type="entry name" value="LINK"/>
    <property type="match status" value="1"/>
</dbReference>
<dbReference type="PANTHER" id="PTHR24038">
    <property type="entry name" value="STABILIN"/>
    <property type="match status" value="1"/>
</dbReference>
<organism evidence="10 11">
    <name type="scientific">Pocillopora meandrina</name>
    <dbReference type="NCBI Taxonomy" id="46732"/>
    <lineage>
        <taxon>Eukaryota</taxon>
        <taxon>Metazoa</taxon>
        <taxon>Cnidaria</taxon>
        <taxon>Anthozoa</taxon>
        <taxon>Hexacorallia</taxon>
        <taxon>Scleractinia</taxon>
        <taxon>Astrocoeniina</taxon>
        <taxon>Pocilloporidae</taxon>
        <taxon>Pocillopora</taxon>
    </lineage>
</organism>
<keyword evidence="4" id="KW-0325">Glycoprotein</keyword>
<evidence type="ECO:0000256" key="2">
    <source>
        <dbReference type="ARBA" id="ARBA00023136"/>
    </source>
</evidence>
<evidence type="ECO:0000256" key="5">
    <source>
        <dbReference type="PROSITE-ProRule" id="PRU00076"/>
    </source>
</evidence>
<dbReference type="SUPFAM" id="SSF57414">
    <property type="entry name" value="Hairpin loop containing domain-like"/>
    <property type="match status" value="1"/>
</dbReference>
<dbReference type="GO" id="GO:0016020">
    <property type="term" value="C:membrane"/>
    <property type="evidence" value="ECO:0007669"/>
    <property type="project" value="UniProtKB-SubCell"/>
</dbReference>
<dbReference type="InterPro" id="IPR003609">
    <property type="entry name" value="Pan_app"/>
</dbReference>
<dbReference type="Gene3D" id="3.50.4.10">
    <property type="entry name" value="Hepatocyte Growth Factor"/>
    <property type="match status" value="1"/>
</dbReference>
<accession>A0AAU9WUJ5</accession>
<keyword evidence="6" id="KW-1133">Transmembrane helix</keyword>
<keyword evidence="6" id="KW-0812">Transmembrane</keyword>
<keyword evidence="3 5" id="KW-1015">Disulfide bond</keyword>
<dbReference type="Gene3D" id="3.10.100.10">
    <property type="entry name" value="Mannose-Binding Protein A, subunit A"/>
    <property type="match status" value="1"/>
</dbReference>
<dbReference type="PROSITE" id="PS50948">
    <property type="entry name" value="PAN"/>
    <property type="match status" value="1"/>
</dbReference>
<dbReference type="PRINTS" id="PR01265">
    <property type="entry name" value="LINKMODULE"/>
</dbReference>
<dbReference type="EMBL" id="CALNXJ010000021">
    <property type="protein sequence ID" value="CAH3126180.1"/>
    <property type="molecule type" value="Genomic_DNA"/>
</dbReference>
<keyword evidence="2 6" id="KW-0472">Membrane</keyword>
<feature type="domain" description="Apple" evidence="8">
    <location>
        <begin position="37"/>
        <end position="122"/>
    </location>
</feature>
<evidence type="ECO:0000256" key="6">
    <source>
        <dbReference type="SAM" id="Phobius"/>
    </source>
</evidence>
<sequence>MVLRGYILELTAKISVLVLFILLNMIFAIANPNDNQIHKEVAFYRIRSTSLVGNITFIKPVKREMDCALKCLRNYPQSCLSFNFGRDSIHKTFTCELSNSERILEPNRMQSRTGFDYLGVEKGYLSKFFPCLTFPCRNGGSCENGPELTMFSCSCPLEIKVLPYIDNKCNVDTNNMTIYYKPEAKGVFHAAVTSKRYQLNYYEAQRLCEINRATLATYDQLFAAWEVGLELCLYGWLNDGTRRYPMQNVHDKCGKKLGIVGSNTPQNKSKKSNAWCWKG</sequence>
<evidence type="ECO:0000259" key="9">
    <source>
        <dbReference type="PROSITE" id="PS50963"/>
    </source>
</evidence>
<reference evidence="10 11" key="1">
    <citation type="submission" date="2022-05" db="EMBL/GenBank/DDBJ databases">
        <authorList>
            <consortium name="Genoscope - CEA"/>
            <person name="William W."/>
        </authorList>
    </citation>
    <scope>NUCLEOTIDE SEQUENCE [LARGE SCALE GENOMIC DNA]</scope>
</reference>
<dbReference type="Pfam" id="PF00024">
    <property type="entry name" value="PAN_1"/>
    <property type="match status" value="1"/>
</dbReference>
<keyword evidence="5" id="KW-0245">EGF-like domain</keyword>
<feature type="domain" description="Link" evidence="9">
    <location>
        <begin position="186"/>
        <end position="278"/>
    </location>
</feature>
<evidence type="ECO:0008006" key="12">
    <source>
        <dbReference type="Google" id="ProtNLM"/>
    </source>
</evidence>
<dbReference type="PROSITE" id="PS50963">
    <property type="entry name" value="LINK_2"/>
    <property type="match status" value="1"/>
</dbReference>
<comment type="caution">
    <text evidence="5">Lacks conserved residue(s) required for the propagation of feature annotation.</text>
</comment>
<feature type="disulfide bond" evidence="5">
    <location>
        <begin position="136"/>
        <end position="153"/>
    </location>
</feature>
<dbReference type="PANTHER" id="PTHR24038:SF11">
    <property type="entry name" value="INTEGRIN BETA-LIKE PROTEIN E"/>
    <property type="match status" value="1"/>
</dbReference>
<gene>
    <name evidence="10" type="ORF">PMEA_00011974</name>
</gene>
<evidence type="ECO:0000259" key="7">
    <source>
        <dbReference type="PROSITE" id="PS50026"/>
    </source>
</evidence>
<evidence type="ECO:0000256" key="1">
    <source>
        <dbReference type="ARBA" id="ARBA00004370"/>
    </source>
</evidence>
<dbReference type="SUPFAM" id="SSF56436">
    <property type="entry name" value="C-type lectin-like"/>
    <property type="match status" value="1"/>
</dbReference>
<evidence type="ECO:0000256" key="3">
    <source>
        <dbReference type="ARBA" id="ARBA00023157"/>
    </source>
</evidence>
<comment type="caution">
    <text evidence="10">The sequence shown here is derived from an EMBL/GenBank/DDBJ whole genome shotgun (WGS) entry which is preliminary data.</text>
</comment>
<dbReference type="Proteomes" id="UP001159428">
    <property type="component" value="Unassembled WGS sequence"/>
</dbReference>
<dbReference type="Pfam" id="PF00193">
    <property type="entry name" value="Xlink"/>
    <property type="match status" value="1"/>
</dbReference>
<feature type="domain" description="EGF-like" evidence="7">
    <location>
        <begin position="127"/>
        <end position="170"/>
    </location>
</feature>